<accession>V6T8S2</accession>
<dbReference type="VEuPathDB" id="GiardiaDB:DHA2_152709"/>
<dbReference type="AlphaFoldDB" id="V6T8S2"/>
<dbReference type="Proteomes" id="UP000018320">
    <property type="component" value="Unassembled WGS sequence"/>
</dbReference>
<dbReference type="VEuPathDB" id="GiardiaDB:GL50803_0014607"/>
<comment type="caution">
    <text evidence="2">The sequence shown here is derived from an EMBL/GenBank/DDBJ whole genome shotgun (WGS) entry which is preliminary data.</text>
</comment>
<feature type="compositionally biased region" description="Polar residues" evidence="1">
    <location>
        <begin position="254"/>
        <end position="263"/>
    </location>
</feature>
<feature type="region of interest" description="Disordered" evidence="1">
    <location>
        <begin position="202"/>
        <end position="290"/>
    </location>
</feature>
<evidence type="ECO:0000313" key="2">
    <source>
        <dbReference type="EMBL" id="ESU34867.1"/>
    </source>
</evidence>
<feature type="region of interest" description="Disordered" evidence="1">
    <location>
        <begin position="36"/>
        <end position="92"/>
    </location>
</feature>
<feature type="compositionally biased region" description="Polar residues" evidence="1">
    <location>
        <begin position="43"/>
        <end position="58"/>
    </location>
</feature>
<name>V6T8S2_GIAIN</name>
<gene>
    <name evidence="2" type="ORF">DHA2_152709</name>
</gene>
<dbReference type="VEuPathDB" id="GiardiaDB:QR46_4384"/>
<reference evidence="3" key="1">
    <citation type="submission" date="2012-02" db="EMBL/GenBank/DDBJ databases">
        <title>Genome sequencing of Giardia lamblia Genotypes A2 and B isolates (DH and GS) and comparative analysis with the genomes of Genotypes A1 and E (WB and Pig).</title>
        <authorList>
            <person name="Adam R."/>
            <person name="Dahlstrom E."/>
            <person name="Martens C."/>
            <person name="Bruno D."/>
            <person name="Barbian K."/>
            <person name="Porcella S.F."/>
            <person name="Nash T."/>
        </authorList>
    </citation>
    <scope>NUCLEOTIDE SEQUENCE</scope>
    <source>
        <strain evidence="3">DH</strain>
    </source>
</reference>
<feature type="compositionally biased region" description="Basic and acidic residues" evidence="1">
    <location>
        <begin position="264"/>
        <end position="274"/>
    </location>
</feature>
<protein>
    <submittedName>
        <fullName evidence="2">Uncharacterized protein</fullName>
    </submittedName>
</protein>
<evidence type="ECO:0000313" key="3">
    <source>
        <dbReference type="Proteomes" id="UP000018320"/>
    </source>
</evidence>
<dbReference type="EMBL" id="AHGT01000125">
    <property type="protein sequence ID" value="ESU34867.1"/>
    <property type="molecule type" value="Genomic_DNA"/>
</dbReference>
<feature type="compositionally biased region" description="Basic and acidic residues" evidence="1">
    <location>
        <begin position="239"/>
        <end position="252"/>
    </location>
</feature>
<sequence length="846" mass="94664">MKALVVALMASSYFVAPQRIGEILYEKAEARRQRYANRRDSLGGTSSYRPGTSGSVMTNIFPARQPRSGKSAKITVQPSRVAGQSSARPLSAAQSKQFQNAALIFSSDKHMAKDSLQTSRSFGPEAIDLTVRGRRAPCAAEHSKVTASSLRKGDSKELTVYVDPDGPAMAPVAILPTEPLALQAPDSRESLDCRDSLALSPSLVPYSPAPGADLPTFPRPEDQSETIMPQQRNKRIRPLKMDASDTSEKECSETTDISFASSIKDSRNHPDRSSAKTPASKGQDISHCNTIPVPANSRDCTGTKDRCMRPLYSTNLQQQKLPRSRYTQGLLHITSQQKSQFNSKGFLINSAQNDREMQLDIKAYRKFCKQLVILAAEQQKLKQGLTSKTDNQDDYPDLNLTHEDMQRLKNMGYDVSTFCKKLLTMSTKELTNIETEFEKELVNLRNNGLFSGERQLNHEKIQADLKQLGKDVEIPKMRPNSANSVGLSTNDMRSLIYEQQTNALLKHSPYQYNQTQPHSKTVKAKTQSTTGKQRNIRFDPALIQHVERKQEEYNRVQSDLYLNKLYIKSLIDEQLAELGNIERIDESGRLVQSKPLMSIRSVQAMKKLPDSMVLSSASIIHTEKQPSIPSRIVAAIPQVTNSKAEKEVSNEVAQLKEVTPSISSESSSECCELRKTFRSAGDHYLMTSSGHYDVDAPIKEEGKPYRYKPIVVTQDEVEAHIREQELTKQCLTEKHIARENELPCSQQIKPVTRRHVLDGNLEVLYRHPSTDSGFLEQNQANFLRNKTPANYKDVVNYFDILSKAKSASRPIKCALCGKVEYSVSSDVDEATHCMSCKQVLALGRRS</sequence>
<reference evidence="2 3" key="2">
    <citation type="journal article" date="2013" name="Genome Biol. Evol.">
        <title>Genome sequencing of Giardia lamblia genotypes A2 and B isolates (DH and GS) and comparative analysis with the genomes of genotypes A1 and E (WB and Pig).</title>
        <authorList>
            <person name="Adam R.D."/>
            <person name="Dahlstrom E.W."/>
            <person name="Martens C.A."/>
            <person name="Bruno D.P."/>
            <person name="Barbian K.D."/>
            <person name="Ricklefs S.M."/>
            <person name="Hernandez M.M."/>
            <person name="Narla N.P."/>
            <person name="Patel R.B."/>
            <person name="Porcella S.F."/>
            <person name="Nash T.E."/>
        </authorList>
    </citation>
    <scope>NUCLEOTIDE SEQUENCE [LARGE SCALE GENOMIC DNA]</scope>
    <source>
        <strain evidence="2 3">DH</strain>
    </source>
</reference>
<dbReference type="VEuPathDB" id="GiardiaDB:GL50581_983"/>
<feature type="compositionally biased region" description="Polar residues" evidence="1">
    <location>
        <begin position="74"/>
        <end position="92"/>
    </location>
</feature>
<evidence type="ECO:0000256" key="1">
    <source>
        <dbReference type="SAM" id="MobiDB-lite"/>
    </source>
</evidence>
<organism evidence="2 3">
    <name type="scientific">Giardia intestinalis</name>
    <name type="common">Giardia lamblia</name>
    <dbReference type="NCBI Taxonomy" id="5741"/>
    <lineage>
        <taxon>Eukaryota</taxon>
        <taxon>Metamonada</taxon>
        <taxon>Diplomonadida</taxon>
        <taxon>Hexamitidae</taxon>
        <taxon>Giardiinae</taxon>
        <taxon>Giardia</taxon>
    </lineage>
</organism>
<proteinExistence type="predicted"/>